<sequence length="63" mass="7513">MYFLHLSRDSISKNQFNLRSLMDNVLTCEALRKNEGENEKNRNSCFNNERKNKNYAEKPFKLA</sequence>
<accession>A0ABU4SBL9</accession>
<comment type="caution">
    <text evidence="1">The sequence shown here is derived from an EMBL/GenBank/DDBJ whole genome shotgun (WGS) entry which is preliminary data.</text>
</comment>
<evidence type="ECO:0000313" key="2">
    <source>
        <dbReference type="Proteomes" id="UP001271890"/>
    </source>
</evidence>
<evidence type="ECO:0000313" key="1">
    <source>
        <dbReference type="EMBL" id="MDX7988141.1"/>
    </source>
</evidence>
<dbReference type="Proteomes" id="UP001271890">
    <property type="component" value="Unassembled WGS sequence"/>
</dbReference>
<dbReference type="EMBL" id="VCDN01000046">
    <property type="protein sequence ID" value="MDX7988141.1"/>
    <property type="molecule type" value="Genomic_DNA"/>
</dbReference>
<name>A0ABU4SBL9_9GAMM</name>
<organism evidence="1 2">
    <name type="scientific">Xenorhabdus santafensis</name>
    <dbReference type="NCBI Taxonomy" id="2582833"/>
    <lineage>
        <taxon>Bacteria</taxon>
        <taxon>Pseudomonadati</taxon>
        <taxon>Pseudomonadota</taxon>
        <taxon>Gammaproteobacteria</taxon>
        <taxon>Enterobacterales</taxon>
        <taxon>Morganellaceae</taxon>
        <taxon>Xenorhabdus</taxon>
    </lineage>
</organism>
<keyword evidence="2" id="KW-1185">Reference proteome</keyword>
<proteinExistence type="predicted"/>
<gene>
    <name evidence="1" type="ORF">FE392_12500</name>
</gene>
<protein>
    <submittedName>
        <fullName evidence="1">Uncharacterized protein</fullName>
    </submittedName>
</protein>
<reference evidence="2" key="1">
    <citation type="journal article" date="2024" name="Toxins">
        <title>Genome Sequence Analysis of Native Xenorhabdus Strains Isolated from Entomopathogenic Nematodes in Argentina.</title>
        <authorList>
            <person name="Palma L."/>
            <person name="Frizzo L."/>
            <person name="Kaiser S."/>
            <person name="Berry C."/>
            <person name="Caballero P."/>
            <person name="Bode H.B."/>
            <person name="Del Valle E.E."/>
        </authorList>
    </citation>
    <scope>NUCLEOTIDE SEQUENCE [LARGE SCALE GENOMIC DNA]</scope>
    <source>
        <strain evidence="2">12</strain>
    </source>
</reference>